<proteinExistence type="inferred from homology"/>
<dbReference type="EC" id="3.4.13.-" evidence="10"/>
<dbReference type="SUPFAM" id="SSF53187">
    <property type="entry name" value="Zn-dependent exopeptidases"/>
    <property type="match status" value="1"/>
</dbReference>
<evidence type="ECO:0000256" key="7">
    <source>
        <dbReference type="ARBA" id="ARBA00022997"/>
    </source>
</evidence>
<dbReference type="NCBIfam" id="TIGR01887">
    <property type="entry name" value="dipeptidaselike"/>
    <property type="match status" value="1"/>
</dbReference>
<evidence type="ECO:0000259" key="9">
    <source>
        <dbReference type="Pfam" id="PF07687"/>
    </source>
</evidence>
<evidence type="ECO:0000256" key="5">
    <source>
        <dbReference type="ARBA" id="ARBA00022801"/>
    </source>
</evidence>
<dbReference type="PANTHER" id="PTHR43808:SF31">
    <property type="entry name" value="N-ACETYL-L-CITRULLINE DEACETYLASE"/>
    <property type="match status" value="1"/>
</dbReference>
<evidence type="ECO:0000256" key="1">
    <source>
        <dbReference type="ARBA" id="ARBA00001947"/>
    </source>
</evidence>
<reference evidence="10 11" key="1">
    <citation type="submission" date="2024-04" db="EMBL/GenBank/DDBJ databases">
        <title>Genome sequencing and metabolic network reconstruction of aminoacids and betaine degradation by Anoxynatronum sibiricum.</title>
        <authorList>
            <person name="Detkova E.N."/>
            <person name="Boltjanskaja Y.V."/>
            <person name="Mardanov A.V."/>
            <person name="Kevbrin V."/>
        </authorList>
    </citation>
    <scope>NUCLEOTIDE SEQUENCE [LARGE SCALE GENOMIC DNA]</scope>
    <source>
        <strain evidence="10 11">Z-7981</strain>
    </source>
</reference>
<dbReference type="InterPro" id="IPR002933">
    <property type="entry name" value="Peptidase_M20"/>
</dbReference>
<keyword evidence="11" id="KW-1185">Reference proteome</keyword>
<dbReference type="InterPro" id="IPR011650">
    <property type="entry name" value="Peptidase_M20_dimer"/>
</dbReference>
<sequence length="482" mass="54339">MIDQLLQCLQEEKNDMIKDLVELIGFQSITANQAENRLALFWILEKAAQQGMRVSHTPEEDCGVIEIGQGEETIGILTHVDVVGVGDLQKWETDPFTGTVNGEWIIGRGAVDDKGPTIVIYTILRLMHRLNLPMKKRIRLIIGTQEESSWTDMAHFRQAFTPPDYGFTPDGDFPVHHMEKGYADVQLTFDVEQQPAYEIITLTAGDSENTIPSSGLLVIKTDTGDQCRRLSRQAQQVIGSRQAKAVPMGGIPSSVGVRCEENRFQLNAKGISSHSSLPQKGVNAISLLVEILAELDQKEQLLHPSFRRVMDFIQLFNGCHDGSTLGFDNSHSLYQGEYMGENSVVPTVFLFEEDKVKLNLNIRHRYGVSLQDLEREFQALTQKYGFTFQIRNYQDPLYVSRHLPFFEKMHQAYEYVTGQKSEFALADGTSYAKALPNMVSWGPIFPGETDTCHQENERIHIDSLMKAAEIYARYLVADAVKS</sequence>
<dbReference type="RefSeq" id="WP_343186739.1">
    <property type="nucleotide sequence ID" value="NZ_JBCITM010000016.1"/>
</dbReference>
<dbReference type="Gene3D" id="3.30.70.360">
    <property type="match status" value="2"/>
</dbReference>
<dbReference type="InterPro" id="IPR050072">
    <property type="entry name" value="Peptidase_M20A"/>
</dbReference>
<keyword evidence="6" id="KW-0862">Zinc</keyword>
<evidence type="ECO:0000256" key="8">
    <source>
        <dbReference type="ARBA" id="ARBA00023049"/>
    </source>
</evidence>
<keyword evidence="7 10" id="KW-0224">Dipeptidase</keyword>
<protein>
    <submittedName>
        <fullName evidence="10">Sapep family Mn(2+)-dependent dipeptidase</fullName>
        <ecNumber evidence="10">3.4.13.-</ecNumber>
    </submittedName>
</protein>
<comment type="similarity">
    <text evidence="2">Belongs to the peptidase M20A family.</text>
</comment>
<organism evidence="10 11">
    <name type="scientific">Anoxynatronum sibiricum</name>
    <dbReference type="NCBI Taxonomy" id="210623"/>
    <lineage>
        <taxon>Bacteria</taxon>
        <taxon>Bacillati</taxon>
        <taxon>Bacillota</taxon>
        <taxon>Clostridia</taxon>
        <taxon>Eubacteriales</taxon>
        <taxon>Clostridiaceae</taxon>
        <taxon>Anoxynatronum</taxon>
    </lineage>
</organism>
<evidence type="ECO:0000256" key="2">
    <source>
        <dbReference type="ARBA" id="ARBA00006247"/>
    </source>
</evidence>
<evidence type="ECO:0000256" key="3">
    <source>
        <dbReference type="ARBA" id="ARBA00022670"/>
    </source>
</evidence>
<keyword evidence="3" id="KW-0645">Protease</keyword>
<comment type="cofactor">
    <cofactor evidence="1">
        <name>Zn(2+)</name>
        <dbReference type="ChEBI" id="CHEBI:29105"/>
    </cofactor>
</comment>
<keyword evidence="4" id="KW-0479">Metal-binding</keyword>
<dbReference type="Pfam" id="PF07687">
    <property type="entry name" value="M20_dimer"/>
    <property type="match status" value="1"/>
</dbReference>
<dbReference type="SUPFAM" id="SSF55031">
    <property type="entry name" value="Bacterial exopeptidase dimerisation domain"/>
    <property type="match status" value="1"/>
</dbReference>
<name>A0ABU9VWA7_9CLOT</name>
<evidence type="ECO:0000313" key="11">
    <source>
        <dbReference type="Proteomes" id="UP001407405"/>
    </source>
</evidence>
<dbReference type="Proteomes" id="UP001407405">
    <property type="component" value="Unassembled WGS sequence"/>
</dbReference>
<dbReference type="InterPro" id="IPR010964">
    <property type="entry name" value="M20A_pepV-rel"/>
</dbReference>
<dbReference type="Pfam" id="PF01546">
    <property type="entry name" value="Peptidase_M20"/>
    <property type="match status" value="1"/>
</dbReference>
<dbReference type="EMBL" id="JBCITM010000016">
    <property type="protein sequence ID" value="MEN1761451.1"/>
    <property type="molecule type" value="Genomic_DNA"/>
</dbReference>
<dbReference type="Gene3D" id="3.40.630.10">
    <property type="entry name" value="Zn peptidases"/>
    <property type="match status" value="1"/>
</dbReference>
<dbReference type="PANTHER" id="PTHR43808">
    <property type="entry name" value="ACETYLORNITHINE DEACETYLASE"/>
    <property type="match status" value="1"/>
</dbReference>
<keyword evidence="8" id="KW-0482">Metalloprotease</keyword>
<keyword evidence="5 10" id="KW-0378">Hydrolase</keyword>
<dbReference type="GO" id="GO:0016805">
    <property type="term" value="F:dipeptidase activity"/>
    <property type="evidence" value="ECO:0007669"/>
    <property type="project" value="UniProtKB-KW"/>
</dbReference>
<feature type="domain" description="Peptidase M20 dimerisation" evidence="9">
    <location>
        <begin position="264"/>
        <end position="300"/>
    </location>
</feature>
<comment type="caution">
    <text evidence="10">The sequence shown here is derived from an EMBL/GenBank/DDBJ whole genome shotgun (WGS) entry which is preliminary data.</text>
</comment>
<evidence type="ECO:0000256" key="4">
    <source>
        <dbReference type="ARBA" id="ARBA00022723"/>
    </source>
</evidence>
<evidence type="ECO:0000256" key="6">
    <source>
        <dbReference type="ARBA" id="ARBA00022833"/>
    </source>
</evidence>
<accession>A0ABU9VWA7</accession>
<evidence type="ECO:0000313" key="10">
    <source>
        <dbReference type="EMBL" id="MEN1761451.1"/>
    </source>
</evidence>
<gene>
    <name evidence="10" type="ORF">AAIG11_13240</name>
</gene>
<dbReference type="InterPro" id="IPR036264">
    <property type="entry name" value="Bact_exopeptidase_dim_dom"/>
</dbReference>